<dbReference type="GO" id="GO:0016784">
    <property type="term" value="F:3-mercaptopyruvate sulfurtransferase activity"/>
    <property type="evidence" value="ECO:0007669"/>
    <property type="project" value="UniProtKB-EC"/>
</dbReference>
<dbReference type="InterPro" id="IPR045078">
    <property type="entry name" value="TST/MPST-like"/>
</dbReference>
<organism evidence="4 5">
    <name type="scientific">Bradyrhizobium algeriense</name>
    <dbReference type="NCBI Taxonomy" id="634784"/>
    <lineage>
        <taxon>Bacteria</taxon>
        <taxon>Pseudomonadati</taxon>
        <taxon>Pseudomonadota</taxon>
        <taxon>Alphaproteobacteria</taxon>
        <taxon>Hyphomicrobiales</taxon>
        <taxon>Nitrobacteraceae</taxon>
        <taxon>Bradyrhizobium</taxon>
    </lineage>
</organism>
<reference evidence="4 5" key="1">
    <citation type="submission" date="2024-02" db="EMBL/GenBank/DDBJ databases">
        <title>Adaptive strategies in a cosmopolitan and abundant soil bacterium.</title>
        <authorList>
            <person name="Carini P."/>
        </authorList>
    </citation>
    <scope>NUCLEOTIDE SEQUENCE [LARGE SCALE GENOMIC DNA]</scope>
    <source>
        <strain evidence="4 5">AZCC 1608</strain>
    </source>
</reference>
<dbReference type="CDD" id="cd01448">
    <property type="entry name" value="TST_Repeat_1"/>
    <property type="match status" value="1"/>
</dbReference>
<comment type="caution">
    <text evidence="4">The sequence shown here is derived from an EMBL/GenBank/DDBJ whole genome shotgun (WGS) entry which is preliminary data.</text>
</comment>
<dbReference type="PROSITE" id="PS00380">
    <property type="entry name" value="RHODANESE_1"/>
    <property type="match status" value="1"/>
</dbReference>
<name>A0ABU8BH45_9BRAD</name>
<keyword evidence="5" id="KW-1185">Reference proteome</keyword>
<dbReference type="Pfam" id="PF00581">
    <property type="entry name" value="Rhodanese"/>
    <property type="match status" value="2"/>
</dbReference>
<protein>
    <submittedName>
        <fullName evidence="4">Thiosulfate/3-mercaptopyruvate sulfurtransferase</fullName>
        <ecNumber evidence="4">2.8.1.1</ecNumber>
        <ecNumber evidence="4">2.8.1.2</ecNumber>
    </submittedName>
</protein>
<dbReference type="PROSITE" id="PS50206">
    <property type="entry name" value="RHODANESE_3"/>
    <property type="match status" value="2"/>
</dbReference>
<dbReference type="Proteomes" id="UP001364224">
    <property type="component" value="Unassembled WGS sequence"/>
</dbReference>
<sequence>MRNCASEVWSFGPSRNDKEFALMPTTTDPLVSTEWLAAHLNDPGVKVIDASFKMPGVRPLPKDDYLAAHIPGAVFFDVDAVSDHSNPLPHMFPSAEQFGRDVGGLGIGNDDTVVLYDSGGWVAAPRVWWMFLSFGKDVRVLNGGLKKWVAEGRKVEKGEVTPKPATFKATFDARRTRSMQQLIANLASRAEQVIDARANERYQGKVAEPRAGLRSGHIPGSLSLPYNHLFDAATGTMKSLDELRAAFSGAGVKLDAPIVTSCGSGVSAAVLTLALYRLGVENPALYDGSWTEWGAADGPPVATGPA</sequence>
<feature type="domain" description="Rhodanese" evidence="3">
    <location>
        <begin position="187"/>
        <end position="302"/>
    </location>
</feature>
<evidence type="ECO:0000256" key="2">
    <source>
        <dbReference type="ARBA" id="ARBA00022737"/>
    </source>
</evidence>
<evidence type="ECO:0000313" key="5">
    <source>
        <dbReference type="Proteomes" id="UP001364224"/>
    </source>
</evidence>
<dbReference type="Gene3D" id="3.40.250.10">
    <property type="entry name" value="Rhodanese-like domain"/>
    <property type="match status" value="2"/>
</dbReference>
<proteinExistence type="predicted"/>
<dbReference type="InterPro" id="IPR001763">
    <property type="entry name" value="Rhodanese-like_dom"/>
</dbReference>
<dbReference type="EC" id="2.8.1.1" evidence="4"/>
<accession>A0ABU8BH45</accession>
<evidence type="ECO:0000313" key="4">
    <source>
        <dbReference type="EMBL" id="MEH2557875.1"/>
    </source>
</evidence>
<dbReference type="PANTHER" id="PTHR11364:SF27">
    <property type="entry name" value="SULFURTRANSFERASE"/>
    <property type="match status" value="1"/>
</dbReference>
<dbReference type="SUPFAM" id="SSF52821">
    <property type="entry name" value="Rhodanese/Cell cycle control phosphatase"/>
    <property type="match status" value="2"/>
</dbReference>
<dbReference type="GO" id="GO:0004792">
    <property type="term" value="F:thiosulfate-cyanide sulfurtransferase activity"/>
    <property type="evidence" value="ECO:0007669"/>
    <property type="project" value="UniProtKB-EC"/>
</dbReference>
<dbReference type="InterPro" id="IPR036873">
    <property type="entry name" value="Rhodanese-like_dom_sf"/>
</dbReference>
<keyword evidence="1 4" id="KW-0808">Transferase</keyword>
<dbReference type="InterPro" id="IPR001307">
    <property type="entry name" value="Thiosulphate_STrfase_CS"/>
</dbReference>
<dbReference type="NCBIfam" id="NF008557">
    <property type="entry name" value="PRK11493.1"/>
    <property type="match status" value="1"/>
</dbReference>
<dbReference type="PANTHER" id="PTHR11364">
    <property type="entry name" value="THIOSULFATE SULFERTANSFERASE"/>
    <property type="match status" value="1"/>
</dbReference>
<dbReference type="EC" id="2.8.1.2" evidence="4"/>
<dbReference type="CDD" id="cd01449">
    <property type="entry name" value="TST_Repeat_2"/>
    <property type="match status" value="1"/>
</dbReference>
<gene>
    <name evidence="4" type="ORF">V1286_005404</name>
</gene>
<evidence type="ECO:0000259" key="3">
    <source>
        <dbReference type="PROSITE" id="PS50206"/>
    </source>
</evidence>
<keyword evidence="2" id="KW-0677">Repeat</keyword>
<dbReference type="SMART" id="SM00450">
    <property type="entry name" value="RHOD"/>
    <property type="match status" value="2"/>
</dbReference>
<feature type="domain" description="Rhodanese" evidence="3">
    <location>
        <begin position="41"/>
        <end position="157"/>
    </location>
</feature>
<dbReference type="EMBL" id="JAZHRV010000001">
    <property type="protein sequence ID" value="MEH2557875.1"/>
    <property type="molecule type" value="Genomic_DNA"/>
</dbReference>
<evidence type="ECO:0000256" key="1">
    <source>
        <dbReference type="ARBA" id="ARBA00022679"/>
    </source>
</evidence>